<name>A0A381WBF4_9ZZZZ</name>
<feature type="transmembrane region" description="Helical" evidence="1">
    <location>
        <begin position="7"/>
        <end position="23"/>
    </location>
</feature>
<dbReference type="Pfam" id="PF13231">
    <property type="entry name" value="PMT_2"/>
    <property type="match status" value="1"/>
</dbReference>
<feature type="domain" description="Glycosyltransferase RgtA/B/C/D-like" evidence="2">
    <location>
        <begin position="90"/>
        <end position="236"/>
    </location>
</feature>
<feature type="transmembrane region" description="Helical" evidence="1">
    <location>
        <begin position="429"/>
        <end position="450"/>
    </location>
</feature>
<protein>
    <recommendedName>
        <fullName evidence="2">Glycosyltransferase RgtA/B/C/D-like domain-containing protein</fullName>
    </recommendedName>
</protein>
<gene>
    <name evidence="3" type="ORF">METZ01_LOCUS102131</name>
</gene>
<accession>A0A381WBF4</accession>
<evidence type="ECO:0000256" key="1">
    <source>
        <dbReference type="SAM" id="Phobius"/>
    </source>
</evidence>
<dbReference type="AlphaFoldDB" id="A0A381WBF4"/>
<keyword evidence="1" id="KW-0812">Transmembrane</keyword>
<feature type="transmembrane region" description="Helical" evidence="1">
    <location>
        <begin position="369"/>
        <end position="388"/>
    </location>
</feature>
<sequence>MTTQIKYFCIVLIVSIVVTFSLYDKITLHGSAPGSLFFNKHIEAHRHGNLEQTTLKQSGLFVSDPFVNPFFSGTFTPFSYESLPGYIFYKVFNLRGEGLWLAHKLLTSLLNVGSLLLFFGITRCLFGEKIAVLASVLCAFSPHIWITFNFDIHFLRAYNYFLSILTIYLYLRYEEEKKLVYLTATGVAMGINFLFFHVGSFSIPIIIAIYCLFQSAKERRFKFSLSFIYLFILSLLTAVGLNIFYMTYFKIDRSPLLVFLDWYATRGFIASHNFSGIVFFNINRLSDNIAYFFNSVFINGLDQDWHYTLAPPGIPLIYSYFIFAFSIPGMYFLFKKKRKENLFLKCWLLFFVLVYSLVIIVRIKNLILLIPPFIILAAVGARFSAAYLHRSSHKWLPLNLYFKQILNHKFSPKQAFRCQRIRRPSRKRFDAILTGILLGGSVLIGSYFIFIELPSKNFYDGAPFIKVREIYKYISNKGYSKNSSIVFTSSPAFINANLALYLFTNNVPKVVNLDSQGLPSPYEFNAYLKFIKIDSNLKSTSDKIYYCFISYHNYHSYYNHLGSSYVTDNFYEKLFLNLYPDATPFVINGLDGTSLWKVYRVAGDYQKS</sequence>
<organism evidence="3">
    <name type="scientific">marine metagenome</name>
    <dbReference type="NCBI Taxonomy" id="408172"/>
    <lineage>
        <taxon>unclassified sequences</taxon>
        <taxon>metagenomes</taxon>
        <taxon>ecological metagenomes</taxon>
    </lineage>
</organism>
<feature type="transmembrane region" description="Helical" evidence="1">
    <location>
        <begin position="131"/>
        <end position="150"/>
    </location>
</feature>
<dbReference type="EMBL" id="UINC01011136">
    <property type="protein sequence ID" value="SVA49277.1"/>
    <property type="molecule type" value="Genomic_DNA"/>
</dbReference>
<feature type="transmembrane region" description="Helical" evidence="1">
    <location>
        <begin position="225"/>
        <end position="248"/>
    </location>
</feature>
<dbReference type="InterPro" id="IPR038731">
    <property type="entry name" value="RgtA/B/C-like"/>
</dbReference>
<reference evidence="3" key="1">
    <citation type="submission" date="2018-05" db="EMBL/GenBank/DDBJ databases">
        <authorList>
            <person name="Lanie J.A."/>
            <person name="Ng W.-L."/>
            <person name="Kazmierczak K.M."/>
            <person name="Andrzejewski T.M."/>
            <person name="Davidsen T.M."/>
            <person name="Wayne K.J."/>
            <person name="Tettelin H."/>
            <person name="Glass J.I."/>
            <person name="Rusch D."/>
            <person name="Podicherti R."/>
            <person name="Tsui H.-C.T."/>
            <person name="Winkler M.E."/>
        </authorList>
    </citation>
    <scope>NUCLEOTIDE SEQUENCE</scope>
</reference>
<evidence type="ECO:0000259" key="2">
    <source>
        <dbReference type="Pfam" id="PF13231"/>
    </source>
</evidence>
<feature type="transmembrane region" description="Helical" evidence="1">
    <location>
        <begin position="101"/>
        <end position="119"/>
    </location>
</feature>
<keyword evidence="1" id="KW-0472">Membrane</keyword>
<keyword evidence="1" id="KW-1133">Transmembrane helix</keyword>
<feature type="transmembrane region" description="Helical" evidence="1">
    <location>
        <begin position="193"/>
        <end position="213"/>
    </location>
</feature>
<feature type="transmembrane region" description="Helical" evidence="1">
    <location>
        <begin position="317"/>
        <end position="334"/>
    </location>
</feature>
<evidence type="ECO:0000313" key="3">
    <source>
        <dbReference type="EMBL" id="SVA49277.1"/>
    </source>
</evidence>
<feature type="transmembrane region" description="Helical" evidence="1">
    <location>
        <begin position="157"/>
        <end position="173"/>
    </location>
</feature>
<feature type="transmembrane region" description="Helical" evidence="1">
    <location>
        <begin position="346"/>
        <end position="363"/>
    </location>
</feature>
<proteinExistence type="predicted"/>